<proteinExistence type="predicted"/>
<keyword evidence="2" id="KW-1185">Reference proteome</keyword>
<evidence type="ECO:0000313" key="2">
    <source>
        <dbReference type="Proteomes" id="UP001172386"/>
    </source>
</evidence>
<reference evidence="1" key="1">
    <citation type="submission" date="2022-10" db="EMBL/GenBank/DDBJ databases">
        <title>Culturing micro-colonial fungi from biological soil crusts in the Mojave desert and describing Neophaeococcomyces mojavensis, and introducing the new genera and species Taxawa tesnikishii.</title>
        <authorList>
            <person name="Kurbessoian T."/>
            <person name="Stajich J.E."/>
        </authorList>
    </citation>
    <scope>NUCLEOTIDE SEQUENCE</scope>
    <source>
        <strain evidence="1">JES_112</strain>
    </source>
</reference>
<dbReference type="EMBL" id="JAPDRQ010000169">
    <property type="protein sequence ID" value="KAJ9653069.1"/>
    <property type="molecule type" value="Genomic_DNA"/>
</dbReference>
<evidence type="ECO:0000313" key="1">
    <source>
        <dbReference type="EMBL" id="KAJ9653069.1"/>
    </source>
</evidence>
<dbReference type="Proteomes" id="UP001172386">
    <property type="component" value="Unassembled WGS sequence"/>
</dbReference>
<sequence length="1982" mass="221091">MSGWAAINLEPDDDPLDLVDDTKELQLEEAFKLYQNALKLHSQGPAYYDAAREAYDELFQSEVFKYPEAASEFDHDQTEDALPALQLPATDAILPVSLGAAADTANSLSQLVYLAYKSRAQFLVDTTHALYNQLSDKSRSVLFDHYALACLRSLSDAAAALERDDTDLDLWKRASRVSDVLHTVRIVRFCLESVLAGDDEGEDAIDLSGLDEAFAKGELQSVLNNVDDPLAKTRTSDLQPRDGLLSLLRHSNDPYPFLPQRARAFEYLKDVQRPLFFAPLETHLPLSSLTQLSIAQALLQIIVAHAKRNPDLGVGGRIRIELPHSAELLEMESSRSPKTKETEQKPVNTNPIVGTVDEIEIDSPASFHSVPDEVQVAVQTPHASGGETDSRDESASHPPATEETGGSTLVAESVALPSRKRSSTAAGNEEPEARARSKRIKARESLVGSTALEEDLSQDPSFLHPAQIANIESADDMTFKLINDILEKIGVTGLGRIDDLRGLLGGDFLATPGTSTGTSDSGRPLCNLGQILVNWNEENSSAFSTGHGGRDHLEKSTGLSLFLKHSKPALAKEATPVMVDDPHQIASFIRTVNTESFHYTDSLFLWLLQLLTFQPASLNVPPYLQGTWSADFKQTLMQIIIAANEQIVSTLIQYVQHITKARSGIAQTTRTSLSLAQATEFAQAMFELHLDVYSEITDPTSIVDSLSRKQQSERLEAWSQIATDVIHLLHAEAENRQDGIDAIALRFLWASIFYAKLSDSVDKGHVLLCLADLQRLLELGSIKEILLPNNTAMPFISVSAAEQEISKLRTMEFFMGVFDTDNSEPESVITKLEPVLEYGRDFETWSATLAVRDREEIENFQSFLSTGDASLTLFLWKRLQNAYGAISYNTKVVSCLLRSIETICAEIYSIRHTKTEVAGRDVALLRWLRDVDDLVAKTLGRIADDKAAFECIDEPHLRSSISAVVTLLRLMYEFVLMDDSLRVGSSPPPHFRTATANKNFEKCRDRFREMTVRLWTLLYLMIKEAKVQIPHAFDGAEKDLIVYLRCVHASLGERQYCKHCNKLFVRMAKTEFFSFGSEEDLSIDIAQVAYDLYGVKLSTGYGDVDHGCTAEPLEKDKRTAHTLVPIVMDYVKRLNVKDLLKSDLKTTIDRIQSALGQVKPSPAVSFNRRAASAYLKSVVNPQNLFQARRGIGELGTKAVHTEFAHIAAQGWYLLLGNMTLAKYKSVKRVNPTPTDDLDNALGFLRQDIEHNSSNWESWYRLAQGYDAKIEDNLIWNSQKLNDARAELATLERNAINAYTMATAMAMRSEDASFTMKEKMNDMFFEFATRLYSSSRPPLEMEAFNTEKAVKHLSNYVDQSMSKQAMFRPMSEYSLWSFAAHLIRLSLSSDSKSWVRYYLLGKCLWKMFRSPTNLKVQTRVQIDDIIEAFSDAVKYVPKKERSSDPILEPHSKLVSTVHKLQDIGAITIAQAVQYLQVTQYARGIQITDDEDGKPNWETYILSVLKRLQTADKSGWHHRITARAAHVVYNNGESLSGALGAKHQFTQSIFTKTMTMQVWKPEHERAGRHYVYTGRYLRFFVEILDKLGDRSNLEQVVRRIRRKTTDFINHLKIWEDTVIVYVDLLRKLGNVPRGHERDLFDNITFDEFTRQSEKLEKWAHDPETSTTYLDLLQDAIELKKLNNSLMKGPAIDDLIGDTYAAMYELFVSQLPPEEQVAPKVDTLPQGTFINMTSETAPTGDDNLDRMRLNNLLSSQTDGASGSAVENGPSMAGLGIIAPAAQPVGTPPPDAIRMPVPGKPGRAKTITRREVQKKAEAAIVKPPPIKTPTLTKRLIVNVPSIRKDDESEAGNDDGDRSVRDQANGRSGLSSRRGSVSMRNSAEPELAEDDDGGDGDNEDEGDDENENSDTEIVEEDTTRKRLFPGLVAAATKADDDDDADEEEDDDSGEDKTSEGKAEDDEAGPEIPDSQDVAEIGEHDKDEMEVE</sequence>
<organism evidence="1 2">
    <name type="scientific">Neophaeococcomyces mojaviensis</name>
    <dbReference type="NCBI Taxonomy" id="3383035"/>
    <lineage>
        <taxon>Eukaryota</taxon>
        <taxon>Fungi</taxon>
        <taxon>Dikarya</taxon>
        <taxon>Ascomycota</taxon>
        <taxon>Pezizomycotina</taxon>
        <taxon>Eurotiomycetes</taxon>
        <taxon>Chaetothyriomycetidae</taxon>
        <taxon>Chaetothyriales</taxon>
        <taxon>Chaetothyriales incertae sedis</taxon>
        <taxon>Neophaeococcomyces</taxon>
    </lineage>
</organism>
<protein>
    <submittedName>
        <fullName evidence="1">Histone transcription regulator 3</fullName>
    </submittedName>
</protein>
<name>A0ACC2ZZ88_9EURO</name>
<comment type="caution">
    <text evidence="1">The sequence shown here is derived from an EMBL/GenBank/DDBJ whole genome shotgun (WGS) entry which is preliminary data.</text>
</comment>
<gene>
    <name evidence="1" type="primary">HIR3</name>
    <name evidence="1" type="ORF">H2198_007731</name>
</gene>
<accession>A0ACC2ZZ88</accession>